<evidence type="ECO:0000256" key="1">
    <source>
        <dbReference type="ARBA" id="ARBA00022490"/>
    </source>
</evidence>
<dbReference type="NCBIfam" id="TIGR00157">
    <property type="entry name" value="ribosome small subunit-dependent GTPase A"/>
    <property type="match status" value="1"/>
</dbReference>
<dbReference type="SUPFAM" id="SSF50249">
    <property type="entry name" value="Nucleic acid-binding proteins"/>
    <property type="match status" value="1"/>
</dbReference>
<keyword evidence="8 10" id="KW-0694">RNA-binding</keyword>
<dbReference type="PANTHER" id="PTHR32120">
    <property type="entry name" value="SMALL RIBOSOMAL SUBUNIT BIOGENESIS GTPASE RSGA"/>
    <property type="match status" value="1"/>
</dbReference>
<dbReference type="Gene3D" id="2.40.50.140">
    <property type="entry name" value="Nucleic acid-binding proteins"/>
    <property type="match status" value="1"/>
</dbReference>
<dbReference type="HAMAP" id="MF_01820">
    <property type="entry name" value="GTPase_RsgA"/>
    <property type="match status" value="1"/>
</dbReference>
<evidence type="ECO:0000313" key="14">
    <source>
        <dbReference type="Proteomes" id="UP001596439"/>
    </source>
</evidence>
<dbReference type="Pfam" id="PF03193">
    <property type="entry name" value="RsgA_GTPase"/>
    <property type="match status" value="1"/>
</dbReference>
<comment type="similarity">
    <text evidence="10">Belongs to the TRAFAC class YlqF/YawG GTPase family. RsgA subfamily.</text>
</comment>
<keyword evidence="14" id="KW-1185">Reference proteome</keyword>
<organism evidence="13 14">
    <name type="scientific">Exiguobacterium aestuarii</name>
    <dbReference type="NCBI Taxonomy" id="273527"/>
    <lineage>
        <taxon>Bacteria</taxon>
        <taxon>Bacillati</taxon>
        <taxon>Bacillota</taxon>
        <taxon>Bacilli</taxon>
        <taxon>Bacillales</taxon>
        <taxon>Bacillales Family XII. Incertae Sedis</taxon>
        <taxon>Exiguobacterium</taxon>
    </lineage>
</organism>
<keyword evidence="4 10" id="KW-0699">rRNA-binding</keyword>
<dbReference type="SUPFAM" id="SSF52540">
    <property type="entry name" value="P-loop containing nucleoside triphosphate hydrolases"/>
    <property type="match status" value="1"/>
</dbReference>
<evidence type="ECO:0000256" key="4">
    <source>
        <dbReference type="ARBA" id="ARBA00022730"/>
    </source>
</evidence>
<name>A0ABW2PR65_9BACL</name>
<feature type="binding site" evidence="10">
    <location>
        <position position="261"/>
    </location>
    <ligand>
        <name>Zn(2+)</name>
        <dbReference type="ChEBI" id="CHEBI:29105"/>
    </ligand>
</feature>
<dbReference type="RefSeq" id="WP_214790583.1">
    <property type="nucleotide sequence ID" value="NZ_JANIEL010000092.1"/>
</dbReference>
<feature type="binding site" evidence="10">
    <location>
        <begin position="181"/>
        <end position="189"/>
    </location>
    <ligand>
        <name>GTP</name>
        <dbReference type="ChEBI" id="CHEBI:37565"/>
    </ligand>
</feature>
<comment type="subcellular location">
    <subcellularLocation>
        <location evidence="10">Cytoplasm</location>
    </subcellularLocation>
</comment>
<feature type="binding site" evidence="10">
    <location>
        <begin position="129"/>
        <end position="132"/>
    </location>
    <ligand>
        <name>GTP</name>
        <dbReference type="ChEBI" id="CHEBI:37565"/>
    </ligand>
</feature>
<keyword evidence="6 10" id="KW-0378">Hydrolase</keyword>
<evidence type="ECO:0000256" key="5">
    <source>
        <dbReference type="ARBA" id="ARBA00022741"/>
    </source>
</evidence>
<dbReference type="Gene3D" id="1.10.40.50">
    <property type="entry name" value="Probable gtpase engc, domain 3"/>
    <property type="match status" value="1"/>
</dbReference>
<dbReference type="InterPro" id="IPR004881">
    <property type="entry name" value="Ribosome_biogen_GTPase_RsgA"/>
</dbReference>
<evidence type="ECO:0000313" key="13">
    <source>
        <dbReference type="EMBL" id="MFC7391045.1"/>
    </source>
</evidence>
<dbReference type="EC" id="3.6.1.-" evidence="10"/>
<feature type="domain" description="CP-type G" evidence="12">
    <location>
        <begin position="81"/>
        <end position="238"/>
    </location>
</feature>
<evidence type="ECO:0000256" key="3">
    <source>
        <dbReference type="ARBA" id="ARBA00022723"/>
    </source>
</evidence>
<feature type="binding site" evidence="10">
    <location>
        <position position="274"/>
    </location>
    <ligand>
        <name>Zn(2+)</name>
        <dbReference type="ChEBI" id="CHEBI:29105"/>
    </ligand>
</feature>
<evidence type="ECO:0000259" key="12">
    <source>
        <dbReference type="PROSITE" id="PS51721"/>
    </source>
</evidence>
<feature type="domain" description="EngC GTPase" evidence="11">
    <location>
        <begin position="90"/>
        <end position="236"/>
    </location>
</feature>
<dbReference type="InterPro" id="IPR030378">
    <property type="entry name" value="G_CP_dom"/>
</dbReference>
<keyword evidence="5 10" id="KW-0547">Nucleotide-binding</keyword>
<evidence type="ECO:0000256" key="7">
    <source>
        <dbReference type="ARBA" id="ARBA00022833"/>
    </source>
</evidence>
<feature type="binding site" evidence="10">
    <location>
        <position position="268"/>
    </location>
    <ligand>
        <name>Zn(2+)</name>
        <dbReference type="ChEBI" id="CHEBI:29105"/>
    </ligand>
</feature>
<dbReference type="Proteomes" id="UP001596439">
    <property type="component" value="Unassembled WGS sequence"/>
</dbReference>
<dbReference type="PANTHER" id="PTHR32120:SF10">
    <property type="entry name" value="SMALL RIBOSOMAL SUBUNIT BIOGENESIS GTPASE RSGA"/>
    <property type="match status" value="1"/>
</dbReference>
<proteinExistence type="inferred from homology"/>
<keyword evidence="2 10" id="KW-0690">Ribosome biogenesis</keyword>
<dbReference type="PROSITE" id="PS51721">
    <property type="entry name" value="G_CP"/>
    <property type="match status" value="1"/>
</dbReference>
<dbReference type="Gene3D" id="3.40.50.300">
    <property type="entry name" value="P-loop containing nucleotide triphosphate hydrolases"/>
    <property type="match status" value="1"/>
</dbReference>
<sequence length="321" mass="36042">MFQQTETGRVTAQFQHLYTVSVGENAYMCGVSGKFRHEATSERDYPVIGDYVTIQVREHGQGTIHHLLERRTVLSRAAAGNETREQLICANVDYVLITMACGHDFNIRRLERYTLAAWDTGAIPIIVLTKTDQVDSVDTLLEDIQLNAPGIDVFAVSAVTGEGMAELRHALPSESTIAFVGSSGVGKSTLTNALAHETLAVRQAVRAQDERGKHTTTHRELFRIDDLYVIDTPGMREFGLWEGSEHLDETFRDIEALAETCRFRDCSHKKEPGCAVQEALTSGTLDAKRYASYVKLERELLYMEKKQAEHARVLEKKKRRI</sequence>
<dbReference type="InterPro" id="IPR027417">
    <property type="entry name" value="P-loop_NTPase"/>
</dbReference>
<dbReference type="InterPro" id="IPR012340">
    <property type="entry name" value="NA-bd_OB-fold"/>
</dbReference>
<keyword evidence="1 10" id="KW-0963">Cytoplasm</keyword>
<reference evidence="14" key="1">
    <citation type="journal article" date="2019" name="Int. J. Syst. Evol. Microbiol.">
        <title>The Global Catalogue of Microorganisms (GCM) 10K type strain sequencing project: providing services to taxonomists for standard genome sequencing and annotation.</title>
        <authorList>
            <consortium name="The Broad Institute Genomics Platform"/>
            <consortium name="The Broad Institute Genome Sequencing Center for Infectious Disease"/>
            <person name="Wu L."/>
            <person name="Ma J."/>
        </authorList>
    </citation>
    <scope>NUCLEOTIDE SEQUENCE [LARGE SCALE GENOMIC DNA]</scope>
    <source>
        <strain evidence="14">CCUG 55590</strain>
    </source>
</reference>
<comment type="function">
    <text evidence="10">One of several proteins that assist in the late maturation steps of the functional core of the 30S ribosomal subunit. Helps release RbfA from mature subunits. May play a role in the assembly of ribosomal proteins into the subunit. Circularly permuted GTPase that catalyzes slow GTP hydrolysis, GTPase activity is stimulated by the 30S ribosomal subunit.</text>
</comment>
<dbReference type="InterPro" id="IPR031944">
    <property type="entry name" value="RsgA_N"/>
</dbReference>
<comment type="cofactor">
    <cofactor evidence="10">
        <name>Zn(2+)</name>
        <dbReference type="ChEBI" id="CHEBI:29105"/>
    </cofactor>
    <text evidence="10">Binds 1 zinc ion per subunit.</text>
</comment>
<keyword evidence="3 10" id="KW-0479">Metal-binding</keyword>
<evidence type="ECO:0000259" key="11">
    <source>
        <dbReference type="PROSITE" id="PS50936"/>
    </source>
</evidence>
<evidence type="ECO:0000256" key="6">
    <source>
        <dbReference type="ARBA" id="ARBA00022801"/>
    </source>
</evidence>
<evidence type="ECO:0000256" key="10">
    <source>
        <dbReference type="HAMAP-Rule" id="MF_01820"/>
    </source>
</evidence>
<gene>
    <name evidence="10 13" type="primary">rsgA</name>
    <name evidence="13" type="ORF">ACFQO8_12965</name>
</gene>
<protein>
    <recommendedName>
        <fullName evidence="10">Small ribosomal subunit biogenesis GTPase RsgA</fullName>
        <ecNumber evidence="10">3.6.1.-</ecNumber>
    </recommendedName>
</protein>
<comment type="subunit">
    <text evidence="10">Monomer. Associates with 30S ribosomal subunit, binds 16S rRNA.</text>
</comment>
<dbReference type="Pfam" id="PF16745">
    <property type="entry name" value="RsgA_N"/>
    <property type="match status" value="1"/>
</dbReference>
<dbReference type="CDD" id="cd01854">
    <property type="entry name" value="YjeQ_EngC"/>
    <property type="match status" value="1"/>
</dbReference>
<keyword evidence="7 10" id="KW-0862">Zinc</keyword>
<accession>A0ABW2PR65</accession>
<dbReference type="InterPro" id="IPR010914">
    <property type="entry name" value="RsgA_GTPase_dom"/>
</dbReference>
<evidence type="ECO:0000256" key="2">
    <source>
        <dbReference type="ARBA" id="ARBA00022517"/>
    </source>
</evidence>
<feature type="binding site" evidence="10">
    <location>
        <position position="266"/>
    </location>
    <ligand>
        <name>Zn(2+)</name>
        <dbReference type="ChEBI" id="CHEBI:29105"/>
    </ligand>
</feature>
<keyword evidence="9 10" id="KW-0342">GTP-binding</keyword>
<evidence type="ECO:0000256" key="9">
    <source>
        <dbReference type="ARBA" id="ARBA00023134"/>
    </source>
</evidence>
<evidence type="ECO:0000256" key="8">
    <source>
        <dbReference type="ARBA" id="ARBA00022884"/>
    </source>
</evidence>
<comment type="caution">
    <text evidence="13">The sequence shown here is derived from an EMBL/GenBank/DDBJ whole genome shotgun (WGS) entry which is preliminary data.</text>
</comment>
<dbReference type="EMBL" id="JBHTCE010000003">
    <property type="protein sequence ID" value="MFC7391045.1"/>
    <property type="molecule type" value="Genomic_DNA"/>
</dbReference>
<dbReference type="PROSITE" id="PS50936">
    <property type="entry name" value="ENGC_GTPASE"/>
    <property type="match status" value="1"/>
</dbReference>